<dbReference type="UniPathway" id="UPA00068">
    <property type="reaction ID" value="UER00107"/>
</dbReference>
<feature type="binding site" evidence="8">
    <location>
        <position position="84"/>
    </location>
    <ligand>
        <name>substrate</name>
    </ligand>
</feature>
<dbReference type="GO" id="GO:0003991">
    <property type="term" value="F:acetylglutamate kinase activity"/>
    <property type="evidence" value="ECO:0007669"/>
    <property type="project" value="UniProtKB-UniRule"/>
</dbReference>
<evidence type="ECO:0000256" key="8">
    <source>
        <dbReference type="HAMAP-Rule" id="MF_00082"/>
    </source>
</evidence>
<dbReference type="EMBL" id="FOHQ01000007">
    <property type="protein sequence ID" value="SET06386.1"/>
    <property type="molecule type" value="Genomic_DNA"/>
</dbReference>
<evidence type="ECO:0000256" key="4">
    <source>
        <dbReference type="ARBA" id="ARBA00022679"/>
    </source>
</evidence>
<comment type="function">
    <text evidence="8">Catalyzes the ATP-dependent phosphorylation of N-acetyl-L-glutamate.</text>
</comment>
<organism evidence="10 11">
    <name type="scientific">Methanococcoides vulcani</name>
    <dbReference type="NCBI Taxonomy" id="1353158"/>
    <lineage>
        <taxon>Archaea</taxon>
        <taxon>Methanobacteriati</taxon>
        <taxon>Methanobacteriota</taxon>
        <taxon>Stenosarchaea group</taxon>
        <taxon>Methanomicrobia</taxon>
        <taxon>Methanosarcinales</taxon>
        <taxon>Methanosarcinaceae</taxon>
        <taxon>Methanococcoides</taxon>
    </lineage>
</organism>
<gene>
    <name evidence="8" type="primary">argB</name>
    <name evidence="10" type="ORF">SAMN04488587_2183</name>
</gene>
<dbReference type="EC" id="2.7.2.8" evidence="8"/>
<dbReference type="Pfam" id="PF00696">
    <property type="entry name" value="AA_kinase"/>
    <property type="match status" value="1"/>
</dbReference>
<comment type="pathway">
    <text evidence="1 8">Amino-acid biosynthesis; L-arginine biosynthesis; N(2)-acetyl-L-ornithine from L-glutamate: step 2/4.</text>
</comment>
<proteinExistence type="inferred from homology"/>
<feature type="binding site" evidence="8">
    <location>
        <position position="188"/>
    </location>
    <ligand>
        <name>substrate</name>
    </ligand>
</feature>
<dbReference type="GO" id="GO:0005737">
    <property type="term" value="C:cytoplasm"/>
    <property type="evidence" value="ECO:0007669"/>
    <property type="project" value="UniProtKB-SubCell"/>
</dbReference>
<dbReference type="GO" id="GO:0005524">
    <property type="term" value="F:ATP binding"/>
    <property type="evidence" value="ECO:0007669"/>
    <property type="project" value="UniProtKB-UniRule"/>
</dbReference>
<dbReference type="InterPro" id="IPR001048">
    <property type="entry name" value="Asp/Glu/Uridylate_kinase"/>
</dbReference>
<feature type="site" description="Transition state stabilizer" evidence="8">
    <location>
        <position position="27"/>
    </location>
</feature>
<dbReference type="InterPro" id="IPR004662">
    <property type="entry name" value="AcgluKinase_fam"/>
</dbReference>
<keyword evidence="3 8" id="KW-0028">Amino-acid biosynthesis</keyword>
<accession>A0A1I0BHV4</accession>
<feature type="site" description="Transition state stabilizer" evidence="8">
    <location>
        <position position="251"/>
    </location>
</feature>
<evidence type="ECO:0000256" key="6">
    <source>
        <dbReference type="ARBA" id="ARBA00022777"/>
    </source>
</evidence>
<dbReference type="InterPro" id="IPR036393">
    <property type="entry name" value="AceGlu_kinase-like_sf"/>
</dbReference>
<evidence type="ECO:0000256" key="1">
    <source>
        <dbReference type="ARBA" id="ARBA00004828"/>
    </source>
</evidence>
<comment type="catalytic activity">
    <reaction evidence="8">
        <text>N-acetyl-L-glutamate + ATP = N-acetyl-L-glutamyl 5-phosphate + ADP</text>
        <dbReference type="Rhea" id="RHEA:14629"/>
        <dbReference type="ChEBI" id="CHEBI:30616"/>
        <dbReference type="ChEBI" id="CHEBI:44337"/>
        <dbReference type="ChEBI" id="CHEBI:57936"/>
        <dbReference type="ChEBI" id="CHEBI:456216"/>
        <dbReference type="EC" id="2.7.2.8"/>
    </reaction>
</comment>
<sequence length="296" mass="32135">MTRKREHVLIEALPYIRDFHNSVMVIKVGGHAMVNPSVMNDIMQDVVLLRFVGIHPVIVHGGGPEITEKMERMGKKPEFVGGLRITDDETMEIARMVLVGNINTKIVSLIGKHGGKGVGLSGKDGKMILARKKPTQRIMIENVEHDVDLGWVGETEIINPELINIVTANDYIPVISPIAMDAEGNALNINADTVAGDLADALHAKKLILMTDVPGVLRDQSDRSSRISRISVDEVESLIEEGIISGGMIPKMRSAGASVLGGVERVHIIDGSVSHSVLLELFTDQGIGTMVYQDTE</sequence>
<evidence type="ECO:0000256" key="5">
    <source>
        <dbReference type="ARBA" id="ARBA00022741"/>
    </source>
</evidence>
<dbReference type="InterPro" id="IPR037528">
    <property type="entry name" value="ArgB"/>
</dbReference>
<dbReference type="CDD" id="cd04250">
    <property type="entry name" value="AAK_NAGK-C"/>
    <property type="match status" value="1"/>
</dbReference>
<keyword evidence="2 8" id="KW-0055">Arginine biosynthesis</keyword>
<dbReference type="FunFam" id="3.40.1160.10:FF:000004">
    <property type="entry name" value="Acetylglutamate kinase"/>
    <property type="match status" value="1"/>
</dbReference>
<dbReference type="SUPFAM" id="SSF53633">
    <property type="entry name" value="Carbamate kinase-like"/>
    <property type="match status" value="1"/>
</dbReference>
<dbReference type="GO" id="GO:0042450">
    <property type="term" value="P:L-arginine biosynthetic process via ornithine"/>
    <property type="evidence" value="ECO:0007669"/>
    <property type="project" value="UniProtKB-UniRule"/>
</dbReference>
<evidence type="ECO:0000313" key="10">
    <source>
        <dbReference type="EMBL" id="SET06386.1"/>
    </source>
</evidence>
<dbReference type="STRING" id="1353158.SAMN04488587_2183"/>
<keyword evidence="7 8" id="KW-0067">ATP-binding</keyword>
<keyword evidence="11" id="KW-1185">Reference proteome</keyword>
<keyword evidence="5 8" id="KW-0547">Nucleotide-binding</keyword>
<evidence type="ECO:0000313" key="11">
    <source>
        <dbReference type="Proteomes" id="UP000243338"/>
    </source>
</evidence>
<evidence type="ECO:0000256" key="3">
    <source>
        <dbReference type="ARBA" id="ARBA00022605"/>
    </source>
</evidence>
<dbReference type="PIRSF" id="PIRSF000728">
    <property type="entry name" value="NAGK"/>
    <property type="match status" value="1"/>
</dbReference>
<dbReference type="Proteomes" id="UP000243338">
    <property type="component" value="Unassembled WGS sequence"/>
</dbReference>
<keyword evidence="6 8" id="KW-0418">Kinase</keyword>
<comment type="subcellular location">
    <subcellularLocation>
        <location evidence="8">Cytoplasm</location>
    </subcellularLocation>
</comment>
<dbReference type="PANTHER" id="PTHR23342">
    <property type="entry name" value="N-ACETYLGLUTAMATE SYNTHASE"/>
    <property type="match status" value="1"/>
</dbReference>
<name>A0A1I0BHV4_9EURY</name>
<evidence type="ECO:0000256" key="7">
    <source>
        <dbReference type="ARBA" id="ARBA00022840"/>
    </source>
</evidence>
<dbReference type="AlphaFoldDB" id="A0A1I0BHV4"/>
<dbReference type="RefSeq" id="WP_091690612.1">
    <property type="nucleotide sequence ID" value="NZ_CAAGSJ010000010.1"/>
</dbReference>
<dbReference type="PANTHER" id="PTHR23342:SF0">
    <property type="entry name" value="N-ACETYLGLUTAMATE SYNTHASE, MITOCHONDRIAL"/>
    <property type="match status" value="1"/>
</dbReference>
<dbReference type="InterPro" id="IPR001057">
    <property type="entry name" value="Glu/AcGlu_kinase"/>
</dbReference>
<dbReference type="PRINTS" id="PR00474">
    <property type="entry name" value="GLU5KINASE"/>
</dbReference>
<protein>
    <recommendedName>
        <fullName evidence="8">Acetylglutamate kinase</fullName>
        <ecNumber evidence="8">2.7.2.8</ecNumber>
    </recommendedName>
    <alternativeName>
        <fullName evidence="8">N-acetyl-L-glutamate 5-phosphotransferase</fullName>
    </alternativeName>
    <alternativeName>
        <fullName evidence="8">NAG kinase</fullName>
        <shortName evidence="8">NAGK</shortName>
    </alternativeName>
</protein>
<dbReference type="InterPro" id="IPR041727">
    <property type="entry name" value="NAGK-C"/>
</dbReference>
<dbReference type="HAMAP" id="MF_00082">
    <property type="entry name" value="ArgB"/>
    <property type="match status" value="1"/>
</dbReference>
<dbReference type="NCBIfam" id="TIGR00761">
    <property type="entry name" value="argB"/>
    <property type="match status" value="1"/>
</dbReference>
<keyword evidence="8" id="KW-0963">Cytoplasm</keyword>
<dbReference type="Gene3D" id="3.40.1160.10">
    <property type="entry name" value="Acetylglutamate kinase-like"/>
    <property type="match status" value="1"/>
</dbReference>
<feature type="binding site" evidence="8">
    <location>
        <begin position="62"/>
        <end position="63"/>
    </location>
    <ligand>
        <name>substrate</name>
    </ligand>
</feature>
<keyword evidence="4 8" id="KW-0808">Transferase</keyword>
<feature type="domain" description="Aspartate/glutamate/uridylate kinase" evidence="9">
    <location>
        <begin position="23"/>
        <end position="270"/>
    </location>
</feature>
<dbReference type="OrthoDB" id="6816at2157"/>
<comment type="similarity">
    <text evidence="8">Belongs to the acetylglutamate kinase family. ArgB subfamily.</text>
</comment>
<reference evidence="11" key="1">
    <citation type="submission" date="2016-10" db="EMBL/GenBank/DDBJ databases">
        <authorList>
            <person name="Varghese N."/>
            <person name="Submissions S."/>
        </authorList>
    </citation>
    <scope>NUCLEOTIDE SEQUENCE [LARGE SCALE GENOMIC DNA]</scope>
    <source>
        <strain evidence="11">SLH 33</strain>
    </source>
</reference>
<evidence type="ECO:0000256" key="2">
    <source>
        <dbReference type="ARBA" id="ARBA00022571"/>
    </source>
</evidence>
<evidence type="ECO:0000259" key="9">
    <source>
        <dbReference type="Pfam" id="PF00696"/>
    </source>
</evidence>